<evidence type="ECO:0000256" key="1">
    <source>
        <dbReference type="SAM" id="MobiDB-lite"/>
    </source>
</evidence>
<keyword evidence="3" id="KW-1185">Reference proteome</keyword>
<dbReference type="EMBL" id="AWWV01010840">
    <property type="protein sequence ID" value="OMO76855.1"/>
    <property type="molecule type" value="Genomic_DNA"/>
</dbReference>
<name>A0A1R3I2N1_COCAP</name>
<feature type="compositionally biased region" description="Basic and acidic residues" evidence="1">
    <location>
        <begin position="155"/>
        <end position="172"/>
    </location>
</feature>
<protein>
    <submittedName>
        <fullName evidence="2">Uncharacterized protein</fullName>
    </submittedName>
</protein>
<gene>
    <name evidence="2" type="ORF">CCACVL1_15314</name>
</gene>
<proteinExistence type="predicted"/>
<evidence type="ECO:0000313" key="3">
    <source>
        <dbReference type="Proteomes" id="UP000188268"/>
    </source>
</evidence>
<dbReference type="OMA" id="VIQIRIN"/>
<evidence type="ECO:0000313" key="2">
    <source>
        <dbReference type="EMBL" id="OMO76855.1"/>
    </source>
</evidence>
<dbReference type="OrthoDB" id="975934at2759"/>
<organism evidence="2 3">
    <name type="scientific">Corchorus capsularis</name>
    <name type="common">Jute</name>
    <dbReference type="NCBI Taxonomy" id="210143"/>
    <lineage>
        <taxon>Eukaryota</taxon>
        <taxon>Viridiplantae</taxon>
        <taxon>Streptophyta</taxon>
        <taxon>Embryophyta</taxon>
        <taxon>Tracheophyta</taxon>
        <taxon>Spermatophyta</taxon>
        <taxon>Magnoliopsida</taxon>
        <taxon>eudicotyledons</taxon>
        <taxon>Gunneridae</taxon>
        <taxon>Pentapetalae</taxon>
        <taxon>rosids</taxon>
        <taxon>malvids</taxon>
        <taxon>Malvales</taxon>
        <taxon>Malvaceae</taxon>
        <taxon>Grewioideae</taxon>
        <taxon>Apeibeae</taxon>
        <taxon>Corchorus</taxon>
    </lineage>
</organism>
<sequence>MYQAAKANNEVPSSCAGNSVIIKIGIQLRYQLCIDVPNLRVMVDDITTPAFIYKFSIPLALLSLQPAMVVKHVSNILLLGMNVEPTVRDFASPRIAKFVLEMTKRHRSSQLPNFMMVAHIFTTKIDYIREAEFARISRTIRQEGIGSSKRLNNQHGEEVPAKKEEKNMVTIE</sequence>
<reference evidence="2 3" key="1">
    <citation type="submission" date="2013-09" db="EMBL/GenBank/DDBJ databases">
        <title>Corchorus capsularis genome sequencing.</title>
        <authorList>
            <person name="Alam M."/>
            <person name="Haque M.S."/>
            <person name="Islam M.S."/>
            <person name="Emdad E.M."/>
            <person name="Islam M.M."/>
            <person name="Ahmed B."/>
            <person name="Halim A."/>
            <person name="Hossen Q.M.M."/>
            <person name="Hossain M.Z."/>
            <person name="Ahmed R."/>
            <person name="Khan M.M."/>
            <person name="Islam R."/>
            <person name="Rashid M.M."/>
            <person name="Khan S.A."/>
            <person name="Rahman M.S."/>
            <person name="Alam M."/>
        </authorList>
    </citation>
    <scope>NUCLEOTIDE SEQUENCE [LARGE SCALE GENOMIC DNA]</scope>
    <source>
        <strain evidence="3">cv. CVL-1</strain>
        <tissue evidence="2">Whole seedling</tissue>
    </source>
</reference>
<dbReference type="Proteomes" id="UP000188268">
    <property type="component" value="Unassembled WGS sequence"/>
</dbReference>
<comment type="caution">
    <text evidence="2">The sequence shown here is derived from an EMBL/GenBank/DDBJ whole genome shotgun (WGS) entry which is preliminary data.</text>
</comment>
<dbReference type="AlphaFoldDB" id="A0A1R3I2N1"/>
<accession>A0A1R3I2N1</accession>
<dbReference type="Gramene" id="OMO76855">
    <property type="protein sequence ID" value="OMO76855"/>
    <property type="gene ID" value="CCACVL1_15314"/>
</dbReference>
<feature type="region of interest" description="Disordered" evidence="1">
    <location>
        <begin position="147"/>
        <end position="172"/>
    </location>
</feature>